<feature type="compositionally biased region" description="Basic residues" evidence="4">
    <location>
        <begin position="451"/>
        <end position="474"/>
    </location>
</feature>
<sequence length="496" mass="53859">MSTDIERPYSSAQFPLNSNTDTYKSQWNKRKQSKEERKSAKKAKLDPESATSAAEVRQKRLHDETEGASGSDAEVETEPVQKKQKAIATPKKQTKAADKQQPASEKKQKEKKTPNKKQQEKSNTTPAKSPANKKGKAKPSDEPAAAQSEAETPATAEIEVEVREKAPSATKKNDDNDDDDVMGESIQVNGFADLASEPTSPSSTAPPTTTSSPTATSKPLKPLVSAEEKAEQKARLAARIEALRASRKADNVDGSNARSRSELMEARRKKEALRKERKKAARLVAKSQAEEGIDEAAAASGEAAGSSSGKPNPVSVVKNFSFGMVTWDDGAQTTADLGDFKKEKKKVGPRDIMGQLKKTEAKNKRIAQMSDEKREVVLEKEKWAKAIKQAQGEKVKDDEKLLKKALKRQEATKRKSSSAWTERLAGQAKAKSERIKKREDNIQARKDAKKNGKSSKKPVHKKGGKPGGKGKKGGRPGFEGGMKLGGKGIPNGKGKK</sequence>
<feature type="compositionally biased region" description="Gly residues" evidence="4">
    <location>
        <begin position="475"/>
        <end position="496"/>
    </location>
</feature>
<evidence type="ECO:0000313" key="6">
    <source>
        <dbReference type="EMBL" id="CCX09639.1"/>
    </source>
</evidence>
<feature type="compositionally biased region" description="Basic and acidic residues" evidence="4">
    <location>
        <begin position="33"/>
        <end position="47"/>
    </location>
</feature>
<feature type="compositionally biased region" description="Basic and acidic residues" evidence="4">
    <location>
        <begin position="430"/>
        <end position="450"/>
    </location>
</feature>
<reference evidence="6 7" key="1">
    <citation type="journal article" date="2013" name="PLoS Genet.">
        <title>The genome and development-dependent transcriptomes of Pyronema confluens: a window into fungal evolution.</title>
        <authorList>
            <person name="Traeger S."/>
            <person name="Altegoer F."/>
            <person name="Freitag M."/>
            <person name="Gabaldon T."/>
            <person name="Kempken F."/>
            <person name="Kumar A."/>
            <person name="Marcet-Houben M."/>
            <person name="Poggeler S."/>
            <person name="Stajich J.E."/>
            <person name="Nowrousian M."/>
        </authorList>
    </citation>
    <scope>NUCLEOTIDE SEQUENCE [LARGE SCALE GENOMIC DNA]</scope>
    <source>
        <strain evidence="7">CBS 100304</strain>
        <tissue evidence="6">Vegetative mycelium</tissue>
    </source>
</reference>
<feature type="region of interest" description="Disordered" evidence="4">
    <location>
        <begin position="407"/>
        <end position="496"/>
    </location>
</feature>
<dbReference type="GO" id="GO:0042274">
    <property type="term" value="P:ribosomal small subunit biogenesis"/>
    <property type="evidence" value="ECO:0007669"/>
    <property type="project" value="TreeGrafter"/>
</dbReference>
<dbReference type="PANTHER" id="PTHR14369:SF0">
    <property type="entry name" value="SURFEIT LOCUS PROTEIN 6"/>
    <property type="match status" value="1"/>
</dbReference>
<evidence type="ECO:0000256" key="1">
    <source>
        <dbReference type="ARBA" id="ARBA00004123"/>
    </source>
</evidence>
<dbReference type="eggNOG" id="KOG2885">
    <property type="taxonomic scope" value="Eukaryota"/>
</dbReference>
<accession>U4LEC4</accession>
<dbReference type="PANTHER" id="PTHR14369">
    <property type="entry name" value="SURFEIT LOCUS PROTEIN 6"/>
    <property type="match status" value="1"/>
</dbReference>
<dbReference type="InterPro" id="IPR007019">
    <property type="entry name" value="SURF6"/>
</dbReference>
<feature type="domain" description="Ribosomal RNA-processing protein 14/surfeit locus protein 6 C-terminal" evidence="5">
    <location>
        <begin position="262"/>
        <end position="454"/>
    </location>
</feature>
<feature type="compositionally biased region" description="Basic and acidic residues" evidence="4">
    <location>
        <begin position="259"/>
        <end position="268"/>
    </location>
</feature>
<evidence type="ECO:0000256" key="2">
    <source>
        <dbReference type="ARBA" id="ARBA00005904"/>
    </source>
</evidence>
<evidence type="ECO:0000259" key="5">
    <source>
        <dbReference type="Pfam" id="PF04935"/>
    </source>
</evidence>
<feature type="compositionally biased region" description="Basic and acidic residues" evidence="4">
    <location>
        <begin position="160"/>
        <end position="174"/>
    </location>
</feature>
<dbReference type="GO" id="GO:0003677">
    <property type="term" value="F:DNA binding"/>
    <property type="evidence" value="ECO:0007669"/>
    <property type="project" value="TreeGrafter"/>
</dbReference>
<protein>
    <submittedName>
        <fullName evidence="6">Similar to Ribosomal RNA-processing protein 14-C acc. no. O43082</fullName>
    </submittedName>
</protein>
<name>U4LEC4_PYROM</name>
<feature type="compositionally biased region" description="Basic and acidic residues" evidence="4">
    <location>
        <begin position="241"/>
        <end position="251"/>
    </location>
</feature>
<feature type="region of interest" description="Disordered" evidence="4">
    <location>
        <begin position="1"/>
        <end position="314"/>
    </location>
</feature>
<dbReference type="STRING" id="1076935.U4LEC4"/>
<gene>
    <name evidence="6" type="ORF">PCON_09232</name>
</gene>
<organism evidence="6 7">
    <name type="scientific">Pyronema omphalodes (strain CBS 100304)</name>
    <name type="common">Pyronema confluens</name>
    <dbReference type="NCBI Taxonomy" id="1076935"/>
    <lineage>
        <taxon>Eukaryota</taxon>
        <taxon>Fungi</taxon>
        <taxon>Dikarya</taxon>
        <taxon>Ascomycota</taxon>
        <taxon>Pezizomycotina</taxon>
        <taxon>Pezizomycetes</taxon>
        <taxon>Pezizales</taxon>
        <taxon>Pyronemataceae</taxon>
        <taxon>Pyronema</taxon>
    </lineage>
</organism>
<keyword evidence="3" id="KW-0539">Nucleus</keyword>
<dbReference type="Proteomes" id="UP000018144">
    <property type="component" value="Unassembled WGS sequence"/>
</dbReference>
<comment type="similarity">
    <text evidence="2">Belongs to the SURF6 family.</text>
</comment>
<dbReference type="GO" id="GO:0005730">
    <property type="term" value="C:nucleolus"/>
    <property type="evidence" value="ECO:0007669"/>
    <property type="project" value="TreeGrafter"/>
</dbReference>
<evidence type="ECO:0000256" key="3">
    <source>
        <dbReference type="ARBA" id="ARBA00023242"/>
    </source>
</evidence>
<comment type="subcellular location">
    <subcellularLocation>
        <location evidence="1">Nucleus</location>
    </subcellularLocation>
</comment>
<dbReference type="InterPro" id="IPR029190">
    <property type="entry name" value="Rrp14/SURF6_C"/>
</dbReference>
<feature type="compositionally biased region" description="Polar residues" evidence="4">
    <location>
        <begin position="10"/>
        <end position="26"/>
    </location>
</feature>
<dbReference type="OMA" id="ITSTQWQ"/>
<feature type="compositionally biased region" description="Basic and acidic residues" evidence="4">
    <location>
        <begin position="104"/>
        <end position="120"/>
    </location>
</feature>
<dbReference type="Pfam" id="PF04935">
    <property type="entry name" value="SURF6"/>
    <property type="match status" value="1"/>
</dbReference>
<dbReference type="GO" id="GO:0003723">
    <property type="term" value="F:RNA binding"/>
    <property type="evidence" value="ECO:0007669"/>
    <property type="project" value="TreeGrafter"/>
</dbReference>
<proteinExistence type="inferred from homology"/>
<feature type="compositionally biased region" description="Basic and acidic residues" evidence="4">
    <location>
        <begin position="56"/>
        <end position="65"/>
    </location>
</feature>
<dbReference type="AlphaFoldDB" id="U4LEC4"/>
<dbReference type="OrthoDB" id="444809at2759"/>
<feature type="compositionally biased region" description="Basic residues" evidence="4">
    <location>
        <begin position="269"/>
        <end position="281"/>
    </location>
</feature>
<evidence type="ECO:0000256" key="4">
    <source>
        <dbReference type="SAM" id="MobiDB-lite"/>
    </source>
</evidence>
<evidence type="ECO:0000313" key="7">
    <source>
        <dbReference type="Proteomes" id="UP000018144"/>
    </source>
</evidence>
<dbReference type="GO" id="GO:0042273">
    <property type="term" value="P:ribosomal large subunit biogenesis"/>
    <property type="evidence" value="ECO:0007669"/>
    <property type="project" value="TreeGrafter"/>
</dbReference>
<feature type="compositionally biased region" description="Low complexity" evidence="4">
    <location>
        <begin position="195"/>
        <end position="217"/>
    </location>
</feature>
<dbReference type="EMBL" id="HF935477">
    <property type="protein sequence ID" value="CCX09639.1"/>
    <property type="molecule type" value="Genomic_DNA"/>
</dbReference>
<keyword evidence="7" id="KW-1185">Reference proteome</keyword>
<feature type="compositionally biased region" description="Low complexity" evidence="4">
    <location>
        <begin position="295"/>
        <end position="309"/>
    </location>
</feature>